<name>L8WX81_THACA</name>
<organism evidence="1 2">
    <name type="scientific">Thanatephorus cucumeris (strain AG1-IA)</name>
    <name type="common">Rice sheath blight fungus</name>
    <name type="synonym">Rhizoctonia solani</name>
    <dbReference type="NCBI Taxonomy" id="983506"/>
    <lineage>
        <taxon>Eukaryota</taxon>
        <taxon>Fungi</taxon>
        <taxon>Dikarya</taxon>
        <taxon>Basidiomycota</taxon>
        <taxon>Agaricomycotina</taxon>
        <taxon>Agaricomycetes</taxon>
        <taxon>Cantharellales</taxon>
        <taxon>Ceratobasidiaceae</taxon>
        <taxon>Rhizoctonia</taxon>
        <taxon>Rhizoctonia solani AG-1</taxon>
    </lineage>
</organism>
<evidence type="ECO:0000313" key="1">
    <source>
        <dbReference type="EMBL" id="ELU40959.1"/>
    </source>
</evidence>
<comment type="caution">
    <text evidence="1">The sequence shown here is derived from an EMBL/GenBank/DDBJ whole genome shotgun (WGS) entry which is preliminary data.</text>
</comment>
<keyword evidence="2" id="KW-1185">Reference proteome</keyword>
<proteinExistence type="predicted"/>
<evidence type="ECO:0000313" key="2">
    <source>
        <dbReference type="Proteomes" id="UP000011668"/>
    </source>
</evidence>
<gene>
    <name evidence="1" type="ORF">AG1IA_05011</name>
</gene>
<reference evidence="1 2" key="1">
    <citation type="journal article" date="2013" name="Nat. Commun.">
        <title>The evolution and pathogenic mechanisms of the rice sheath blight pathogen.</title>
        <authorList>
            <person name="Zheng A."/>
            <person name="Lin R."/>
            <person name="Xu L."/>
            <person name="Qin P."/>
            <person name="Tang C."/>
            <person name="Ai P."/>
            <person name="Zhang D."/>
            <person name="Liu Y."/>
            <person name="Sun Z."/>
            <person name="Feng H."/>
            <person name="Wang Y."/>
            <person name="Chen Y."/>
            <person name="Liang X."/>
            <person name="Fu R."/>
            <person name="Li Q."/>
            <person name="Zhang J."/>
            <person name="Yu X."/>
            <person name="Xie Z."/>
            <person name="Ding L."/>
            <person name="Guan P."/>
            <person name="Tang J."/>
            <person name="Liang Y."/>
            <person name="Wang S."/>
            <person name="Deng Q."/>
            <person name="Li S."/>
            <person name="Zhu J."/>
            <person name="Wang L."/>
            <person name="Liu H."/>
            <person name="Li P."/>
        </authorList>
    </citation>
    <scope>NUCLEOTIDE SEQUENCE [LARGE SCALE GENOMIC DNA]</scope>
    <source>
        <strain evidence="2">AG-1 IA</strain>
    </source>
</reference>
<accession>L8WX81</accession>
<dbReference type="Proteomes" id="UP000011668">
    <property type="component" value="Unassembled WGS sequence"/>
</dbReference>
<protein>
    <submittedName>
        <fullName evidence="1">Uncharacterized protein</fullName>
    </submittedName>
</protein>
<dbReference type="HOGENOM" id="CLU_2016761_0_0_1"/>
<dbReference type="AlphaFoldDB" id="L8WX81"/>
<dbReference type="EMBL" id="AFRT01001245">
    <property type="protein sequence ID" value="ELU40959.1"/>
    <property type="molecule type" value="Genomic_DNA"/>
</dbReference>
<sequence length="123" mass="13862">MPYPRTVAGVPSEGSKLPQVGQPGLFAERNLGCRFPQGAYAYTPMCSLLFTSGMRNYRTRPNRNALAFPVAESFTTIPKLKLSWRLTIQRVWNRDSQSNKYFKHGSVAAETNFYITEGPRARA</sequence>